<keyword evidence="4" id="KW-1185">Reference proteome</keyword>
<sequence length="300" mass="30427">MTKLLTSSALALIASASLVAAQDISGTATIGYGRTDVSDTSTDLDSITFDGNVAATFDNGLLFGARATAMNVSIDDAPDLNASLLGASGGYRLGSGLRGGAYYERAHLGFAGMSGTANSYGATVGYDFAAGTVEGFYGRSAGSDLGDLNVHDYGVTGRYTAMDGLTFGGNLMRTNIALGGEDENLDLVGLAAVYDVAPAWTVFGGLTRSSVADTDVTTFGLGASYDLSGMVAVPTVLSLELARTNLDSDDLDADGHGNTVRLGVTFPFGQTGSKLPANSVAGAVMTPSHSAVTQTVLSAF</sequence>
<dbReference type="AlphaFoldDB" id="A0A443LPF2"/>
<accession>A0A443LPF2</accession>
<keyword evidence="1" id="KW-0732">Signal</keyword>
<comment type="caution">
    <text evidence="3">The sequence shown here is derived from an EMBL/GenBank/DDBJ whole genome shotgun (WGS) entry which is preliminary data.</text>
</comment>
<protein>
    <submittedName>
        <fullName evidence="3">Porin</fullName>
    </submittedName>
</protein>
<evidence type="ECO:0000313" key="3">
    <source>
        <dbReference type="EMBL" id="RWR51052.1"/>
    </source>
</evidence>
<dbReference type="RefSeq" id="WP_128148014.1">
    <property type="nucleotide sequence ID" value="NZ_SAVB01000005.1"/>
</dbReference>
<gene>
    <name evidence="3" type="ORF">EOW65_05720</name>
</gene>
<evidence type="ECO:0000256" key="1">
    <source>
        <dbReference type="SAM" id="SignalP"/>
    </source>
</evidence>
<proteinExistence type="predicted"/>
<dbReference type="GO" id="GO:0016020">
    <property type="term" value="C:membrane"/>
    <property type="evidence" value="ECO:0007669"/>
    <property type="project" value="InterPro"/>
</dbReference>
<dbReference type="Pfam" id="PF13609">
    <property type="entry name" value="Porin_4"/>
    <property type="match status" value="1"/>
</dbReference>
<feature type="chain" id="PRO_5019154355" evidence="1">
    <location>
        <begin position="22"/>
        <end position="300"/>
    </location>
</feature>
<reference evidence="3 4" key="1">
    <citation type="submission" date="2019-01" db="EMBL/GenBank/DDBJ databases">
        <title>Sinorhodobacter populi sp. nov. isolated from the symptomatic bark tissue of Populus euramericana canker.</title>
        <authorList>
            <person name="Xu G."/>
        </authorList>
    </citation>
    <scope>NUCLEOTIDE SEQUENCE [LARGE SCALE GENOMIC DNA]</scope>
    <source>
        <strain evidence="3 4">CCTCC AB2012026</strain>
    </source>
</reference>
<dbReference type="Proteomes" id="UP000286594">
    <property type="component" value="Unassembled WGS sequence"/>
</dbReference>
<dbReference type="Gene3D" id="2.40.160.10">
    <property type="entry name" value="Porin"/>
    <property type="match status" value="1"/>
</dbReference>
<evidence type="ECO:0000313" key="4">
    <source>
        <dbReference type="Proteomes" id="UP000286594"/>
    </source>
</evidence>
<feature type="domain" description="Porin" evidence="2">
    <location>
        <begin position="82"/>
        <end position="210"/>
    </location>
</feature>
<organism evidence="3 4">
    <name type="scientific">Paenirhodobacter ferrireducens</name>
    <dbReference type="NCBI Taxonomy" id="1215032"/>
    <lineage>
        <taxon>Bacteria</taxon>
        <taxon>Pseudomonadati</taxon>
        <taxon>Pseudomonadota</taxon>
        <taxon>Alphaproteobacteria</taxon>
        <taxon>Rhodobacterales</taxon>
        <taxon>Rhodobacter group</taxon>
        <taxon>Paenirhodobacter</taxon>
    </lineage>
</organism>
<dbReference type="InterPro" id="IPR033900">
    <property type="entry name" value="Gram_neg_porin_domain"/>
</dbReference>
<name>A0A443LPF2_9RHOB</name>
<dbReference type="EMBL" id="SAVB01000005">
    <property type="protein sequence ID" value="RWR51052.1"/>
    <property type="molecule type" value="Genomic_DNA"/>
</dbReference>
<dbReference type="InterPro" id="IPR023614">
    <property type="entry name" value="Porin_dom_sf"/>
</dbReference>
<dbReference type="GO" id="GO:0015288">
    <property type="term" value="F:porin activity"/>
    <property type="evidence" value="ECO:0007669"/>
    <property type="project" value="InterPro"/>
</dbReference>
<dbReference type="OrthoDB" id="7737345at2"/>
<feature type="signal peptide" evidence="1">
    <location>
        <begin position="1"/>
        <end position="21"/>
    </location>
</feature>
<dbReference type="SUPFAM" id="SSF56935">
    <property type="entry name" value="Porins"/>
    <property type="match status" value="1"/>
</dbReference>
<evidence type="ECO:0000259" key="2">
    <source>
        <dbReference type="Pfam" id="PF13609"/>
    </source>
</evidence>